<evidence type="ECO:0000313" key="6">
    <source>
        <dbReference type="Proteomes" id="UP001432062"/>
    </source>
</evidence>
<evidence type="ECO:0000256" key="1">
    <source>
        <dbReference type="ARBA" id="ARBA00004496"/>
    </source>
</evidence>
<dbReference type="EMBL" id="CP109441">
    <property type="protein sequence ID" value="WUV45973.1"/>
    <property type="molecule type" value="Genomic_DNA"/>
</dbReference>
<evidence type="ECO:0000256" key="3">
    <source>
        <dbReference type="ARBA" id="ARBA00022490"/>
    </source>
</evidence>
<gene>
    <name evidence="5" type="ORF">OG563_44050</name>
</gene>
<name>A0ABZ1YS93_9NOCA</name>
<comment type="subcellular location">
    <subcellularLocation>
        <location evidence="1">Cytoplasm</location>
    </subcellularLocation>
</comment>
<sequence length="255" mass="28505">MTTMAEWSWEPDDFAALWYSEANDRFPHPLRYVSRLATNDEVAAHQAAVRARYGVEETEQINLALHTLTTSELRIEIAGESTVLGKGEPREYRVLGARTPYHAVMLTQTAAGGVDSPIRCRLFRTEQLAARLAAILPSVPPGSAKPETFHVEDLRSSNNGHGHGRNSPLERFDRLTQHRSGAGVAGLLAGYLHSRPAPWYALGWFDTEGDGRYVQQQTREHITVRPATTGDLTNYFETWIDLAVKRLRGGDPDNW</sequence>
<evidence type="ECO:0000256" key="2">
    <source>
        <dbReference type="ARBA" id="ARBA00006411"/>
    </source>
</evidence>
<dbReference type="RefSeq" id="WP_327099236.1">
    <property type="nucleotide sequence ID" value="NZ_CP109149.1"/>
</dbReference>
<reference evidence="5" key="1">
    <citation type="submission" date="2022-10" db="EMBL/GenBank/DDBJ databases">
        <title>The complete genomes of actinobacterial strains from the NBC collection.</title>
        <authorList>
            <person name="Joergensen T.S."/>
            <person name="Alvarez Arevalo M."/>
            <person name="Sterndorff E.B."/>
            <person name="Faurdal D."/>
            <person name="Vuksanovic O."/>
            <person name="Mourched A.-S."/>
            <person name="Charusanti P."/>
            <person name="Shaw S."/>
            <person name="Blin K."/>
            <person name="Weber T."/>
        </authorList>
    </citation>
    <scope>NUCLEOTIDE SEQUENCE</scope>
    <source>
        <strain evidence="5">NBC_01482</strain>
    </source>
</reference>
<keyword evidence="4" id="KW-0143">Chaperone</keyword>
<dbReference type="Pfam" id="PF14011">
    <property type="entry name" value="ESX-1_EspG"/>
    <property type="match status" value="1"/>
</dbReference>
<accession>A0ABZ1YS93</accession>
<dbReference type="Proteomes" id="UP001432062">
    <property type="component" value="Chromosome"/>
</dbReference>
<protein>
    <submittedName>
        <fullName evidence="5">ESX secretion-associated protein EspG</fullName>
    </submittedName>
</protein>
<evidence type="ECO:0000256" key="4">
    <source>
        <dbReference type="ARBA" id="ARBA00023186"/>
    </source>
</evidence>
<keyword evidence="6" id="KW-1185">Reference proteome</keyword>
<proteinExistence type="inferred from homology"/>
<comment type="similarity">
    <text evidence="2">Belongs to the EspG family.</text>
</comment>
<evidence type="ECO:0000313" key="5">
    <source>
        <dbReference type="EMBL" id="WUV45973.1"/>
    </source>
</evidence>
<dbReference type="InterPro" id="IPR025734">
    <property type="entry name" value="EspG"/>
</dbReference>
<keyword evidence="3" id="KW-0963">Cytoplasm</keyword>
<organism evidence="5 6">
    <name type="scientific">Nocardia vinacea</name>
    <dbReference type="NCBI Taxonomy" id="96468"/>
    <lineage>
        <taxon>Bacteria</taxon>
        <taxon>Bacillati</taxon>
        <taxon>Actinomycetota</taxon>
        <taxon>Actinomycetes</taxon>
        <taxon>Mycobacteriales</taxon>
        <taxon>Nocardiaceae</taxon>
        <taxon>Nocardia</taxon>
    </lineage>
</organism>